<sequence>MIDQTLPYNPKAPDILLHEHWLAVRERFLARHEKALADVGTLYHYTTADGLKSILASRDFWATSITHLNDSSELEYGLNLFLHRVAKLKDERKNEAVSQFAAAIDERFKFPTGLLFPAYVVCFCENGNLLSQWRGYGSGGGGYSIGLSPAVGATLEGKSMTLDQGILHLRQVIYDTSEQAALLDELLHGLVPVLEQCGASMHPEQFRVEVMEAVIIDLQMHLADLLPCFKSHTFSEEQEWRYIYFASREPMRNRQFRVRDGNFVPYVSLRLLDADQGPLEVSEVVCGPTLNSELSTRTVWQLTNAYGHENVSVLASGIPLRF</sequence>
<dbReference type="EMBL" id="JAYMRV010000010">
    <property type="protein sequence ID" value="MEM5425095.1"/>
    <property type="molecule type" value="Genomic_DNA"/>
</dbReference>
<evidence type="ECO:0000313" key="1">
    <source>
        <dbReference type="EMBL" id="MEM5425095.1"/>
    </source>
</evidence>
<reference evidence="1 2" key="1">
    <citation type="submission" date="2024-01" db="EMBL/GenBank/DDBJ databases">
        <title>The diversity of rhizobia nodulating Mimosa spp. in eleven states of Brazil covering several biomes is determined by host plant, location, and edaphic factors.</title>
        <authorList>
            <person name="Rouws L."/>
            <person name="Barauna A."/>
            <person name="Beukes C."/>
            <person name="De Faria S.M."/>
            <person name="Gross E."/>
            <person name="Dos Reis Junior F.B."/>
            <person name="Simon M."/>
            <person name="Maluk M."/>
            <person name="Odee D.W."/>
            <person name="Kenicer G."/>
            <person name="Young J.P.W."/>
            <person name="Reis V.M."/>
            <person name="Zilli J."/>
            <person name="James E.K."/>
        </authorList>
    </citation>
    <scope>NUCLEOTIDE SEQUENCE [LARGE SCALE GENOMIC DNA]</scope>
    <source>
        <strain evidence="1 2">JPY167</strain>
    </source>
</reference>
<accession>A0ABU9RYE2</accession>
<organism evidence="1 2">
    <name type="scientific">Paraburkholderia ferrariae</name>
    <dbReference type="NCBI Taxonomy" id="386056"/>
    <lineage>
        <taxon>Bacteria</taxon>
        <taxon>Pseudomonadati</taxon>
        <taxon>Pseudomonadota</taxon>
        <taxon>Betaproteobacteria</taxon>
        <taxon>Burkholderiales</taxon>
        <taxon>Burkholderiaceae</taxon>
        <taxon>Paraburkholderia</taxon>
    </lineage>
</organism>
<name>A0ABU9RYE2_9BURK</name>
<protein>
    <submittedName>
        <fullName evidence="1">DUF2971 domain-containing protein</fullName>
    </submittedName>
</protein>
<proteinExistence type="predicted"/>
<dbReference type="InterPro" id="IPR021352">
    <property type="entry name" value="DUF2971"/>
</dbReference>
<dbReference type="Proteomes" id="UP001489897">
    <property type="component" value="Unassembled WGS sequence"/>
</dbReference>
<gene>
    <name evidence="1" type="ORF">VSR73_29010</name>
</gene>
<comment type="caution">
    <text evidence="1">The sequence shown here is derived from an EMBL/GenBank/DDBJ whole genome shotgun (WGS) entry which is preliminary data.</text>
</comment>
<dbReference type="RefSeq" id="WP_342949181.1">
    <property type="nucleotide sequence ID" value="NZ_JAYMRV010000010.1"/>
</dbReference>
<evidence type="ECO:0000313" key="2">
    <source>
        <dbReference type="Proteomes" id="UP001489897"/>
    </source>
</evidence>
<keyword evidence="2" id="KW-1185">Reference proteome</keyword>
<dbReference type="Pfam" id="PF11185">
    <property type="entry name" value="DUF2971"/>
    <property type="match status" value="1"/>
</dbReference>